<dbReference type="AlphaFoldDB" id="A0AAN7ZDF3"/>
<dbReference type="Proteomes" id="UP001329430">
    <property type="component" value="Chromosome 9"/>
</dbReference>
<evidence type="ECO:0000256" key="1">
    <source>
        <dbReference type="SAM" id="MobiDB-lite"/>
    </source>
</evidence>
<protein>
    <submittedName>
        <fullName evidence="2">Uncharacterized protein</fullName>
    </submittedName>
</protein>
<proteinExistence type="predicted"/>
<comment type="caution">
    <text evidence="2">The sequence shown here is derived from an EMBL/GenBank/DDBJ whole genome shotgun (WGS) entry which is preliminary data.</text>
</comment>
<feature type="region of interest" description="Disordered" evidence="1">
    <location>
        <begin position="78"/>
        <end position="100"/>
    </location>
</feature>
<sequence length="274" mass="30028">MVVVLIMNQKVSKGFTALNVTIRGTIGRSPYKALFGCDPKIGLSSSNIPLPLANTLQTEEELQDILQNSPNEYENVDNNLGHSSLQDPHITVGTTQNNTERTAESENIVLHGNNEDCESENIDKLHSRIKMELAAKKMRADSHNLHKVQKGDCVLLIIPKVDRGPSDPLNMTCVVIDQKNAVNQIACKYGIIKGWFGSESLILAGASFLSVKDVDQTKFLSVREAVMKTSGGQGYVKCTCKPGKAQCNSGRCVCRKKKTLCNSRCHQSLPCVNK</sequence>
<accession>A0AAN7ZDF3</accession>
<name>A0AAN7ZDF3_9COLE</name>
<reference evidence="2 3" key="1">
    <citation type="journal article" date="2024" name="Insects">
        <title>An Improved Chromosome-Level Genome Assembly of the Firefly Pyrocoelia pectoralis.</title>
        <authorList>
            <person name="Fu X."/>
            <person name="Meyer-Rochow V.B."/>
            <person name="Ballantyne L."/>
            <person name="Zhu X."/>
        </authorList>
    </citation>
    <scope>NUCLEOTIDE SEQUENCE [LARGE SCALE GENOMIC DNA]</scope>
    <source>
        <strain evidence="2">XCY_ONT2</strain>
    </source>
</reference>
<evidence type="ECO:0000313" key="2">
    <source>
        <dbReference type="EMBL" id="KAK5639437.1"/>
    </source>
</evidence>
<evidence type="ECO:0000313" key="3">
    <source>
        <dbReference type="Proteomes" id="UP001329430"/>
    </source>
</evidence>
<keyword evidence="3" id="KW-1185">Reference proteome</keyword>
<dbReference type="EMBL" id="JAVRBK010000009">
    <property type="protein sequence ID" value="KAK5639437.1"/>
    <property type="molecule type" value="Genomic_DNA"/>
</dbReference>
<organism evidence="2 3">
    <name type="scientific">Pyrocoelia pectoralis</name>
    <dbReference type="NCBI Taxonomy" id="417401"/>
    <lineage>
        <taxon>Eukaryota</taxon>
        <taxon>Metazoa</taxon>
        <taxon>Ecdysozoa</taxon>
        <taxon>Arthropoda</taxon>
        <taxon>Hexapoda</taxon>
        <taxon>Insecta</taxon>
        <taxon>Pterygota</taxon>
        <taxon>Neoptera</taxon>
        <taxon>Endopterygota</taxon>
        <taxon>Coleoptera</taxon>
        <taxon>Polyphaga</taxon>
        <taxon>Elateriformia</taxon>
        <taxon>Elateroidea</taxon>
        <taxon>Lampyridae</taxon>
        <taxon>Lampyrinae</taxon>
        <taxon>Pyrocoelia</taxon>
    </lineage>
</organism>
<gene>
    <name evidence="2" type="ORF">RI129_011929</name>
</gene>